<evidence type="ECO:0000256" key="9">
    <source>
        <dbReference type="ARBA" id="ARBA00023211"/>
    </source>
</evidence>
<evidence type="ECO:0000256" key="4">
    <source>
        <dbReference type="ARBA" id="ARBA00022737"/>
    </source>
</evidence>
<dbReference type="GO" id="GO:0004087">
    <property type="term" value="F:carbamoyl-phosphate synthase (ammonia) activity"/>
    <property type="evidence" value="ECO:0007669"/>
    <property type="project" value="UniProtKB-EC"/>
</dbReference>
<dbReference type="PROSITE" id="PS50975">
    <property type="entry name" value="ATP_GRASP"/>
    <property type="match status" value="1"/>
</dbReference>
<dbReference type="Proteomes" id="UP000286862">
    <property type="component" value="Unassembled WGS sequence"/>
</dbReference>
<evidence type="ECO:0000256" key="11">
    <source>
        <dbReference type="PROSITE-ProRule" id="PRU00409"/>
    </source>
</evidence>
<evidence type="ECO:0000256" key="8">
    <source>
        <dbReference type="ARBA" id="ARBA00022975"/>
    </source>
</evidence>
<comment type="similarity">
    <text evidence="1">Belongs to the CarB family.</text>
</comment>
<evidence type="ECO:0000256" key="5">
    <source>
        <dbReference type="ARBA" id="ARBA00022741"/>
    </source>
</evidence>
<dbReference type="Gene3D" id="3.30.470.20">
    <property type="entry name" value="ATP-grasp fold, B domain"/>
    <property type="match status" value="1"/>
</dbReference>
<keyword evidence="7" id="KW-0460">Magnesium</keyword>
<feature type="non-terminal residue" evidence="13">
    <location>
        <position position="370"/>
    </location>
</feature>
<evidence type="ECO:0000256" key="3">
    <source>
        <dbReference type="ARBA" id="ARBA00022723"/>
    </source>
</evidence>
<feature type="domain" description="ATP-grasp" evidence="12">
    <location>
        <begin position="273"/>
        <end position="369"/>
    </location>
</feature>
<accession>A0A3S3QUW7</accession>
<dbReference type="SUPFAM" id="SSF56059">
    <property type="entry name" value="Glutathione synthetase ATP-binding domain-like"/>
    <property type="match status" value="1"/>
</dbReference>
<dbReference type="PANTHER" id="PTHR11405">
    <property type="entry name" value="CARBAMOYLTRANSFERASE FAMILY MEMBER"/>
    <property type="match status" value="1"/>
</dbReference>
<dbReference type="InterPro" id="IPR005480">
    <property type="entry name" value="CPSase_lsu_oligo"/>
</dbReference>
<comment type="caution">
    <text evidence="13">The sequence shown here is derived from an EMBL/GenBank/DDBJ whole genome shotgun (WGS) entry which is preliminary data.</text>
</comment>
<dbReference type="GO" id="GO:0005524">
    <property type="term" value="F:ATP binding"/>
    <property type="evidence" value="ECO:0007669"/>
    <property type="project" value="UniProtKB-UniRule"/>
</dbReference>
<keyword evidence="6 11" id="KW-0067">ATP-binding</keyword>
<dbReference type="GO" id="GO:0005737">
    <property type="term" value="C:cytoplasm"/>
    <property type="evidence" value="ECO:0007669"/>
    <property type="project" value="TreeGrafter"/>
</dbReference>
<proteinExistence type="inferred from homology"/>
<keyword evidence="3" id="KW-0479">Metal-binding</keyword>
<evidence type="ECO:0000256" key="6">
    <source>
        <dbReference type="ARBA" id="ARBA00022840"/>
    </source>
</evidence>
<dbReference type="Gene3D" id="1.10.1030.10">
    <property type="entry name" value="Carbamoyl-phosphate synthetase, large subunit oligomerisation domain"/>
    <property type="match status" value="1"/>
</dbReference>
<evidence type="ECO:0000256" key="7">
    <source>
        <dbReference type="ARBA" id="ARBA00022842"/>
    </source>
</evidence>
<dbReference type="Pfam" id="PF02787">
    <property type="entry name" value="CPSase_L_D3"/>
    <property type="match status" value="1"/>
</dbReference>
<keyword evidence="2 13" id="KW-0436">Ligase</keyword>
<dbReference type="SUPFAM" id="SSF48108">
    <property type="entry name" value="Carbamoyl phosphate synthetase, large subunit connection domain"/>
    <property type="match status" value="1"/>
</dbReference>
<keyword evidence="5 11" id="KW-0547">Nucleotide-binding</keyword>
<dbReference type="Gene3D" id="3.30.1490.20">
    <property type="entry name" value="ATP-grasp fold, A domain"/>
    <property type="match status" value="1"/>
</dbReference>
<dbReference type="InterPro" id="IPR058047">
    <property type="entry name" value="CPSase_preATP-grasp"/>
</dbReference>
<evidence type="ECO:0000313" key="14">
    <source>
        <dbReference type="Proteomes" id="UP000286862"/>
    </source>
</evidence>
<dbReference type="EC" id="6.3.5.5" evidence="13"/>
<dbReference type="InterPro" id="IPR036897">
    <property type="entry name" value="CarbamoylP_synth_lsu_oligo_sf"/>
</dbReference>
<dbReference type="PANTHER" id="PTHR11405:SF53">
    <property type="entry name" value="CARBAMOYL-PHOSPHATE SYNTHASE [AMMONIA], MITOCHONDRIAL"/>
    <property type="match status" value="1"/>
</dbReference>
<comment type="catalytic activity">
    <reaction evidence="10">
        <text>hydrogencarbonate + NH4(+) + 2 ATP = carbamoyl phosphate + 2 ADP + phosphate + 2 H(+)</text>
        <dbReference type="Rhea" id="RHEA:18029"/>
        <dbReference type="ChEBI" id="CHEBI:15378"/>
        <dbReference type="ChEBI" id="CHEBI:17544"/>
        <dbReference type="ChEBI" id="CHEBI:28938"/>
        <dbReference type="ChEBI" id="CHEBI:30616"/>
        <dbReference type="ChEBI" id="CHEBI:43474"/>
        <dbReference type="ChEBI" id="CHEBI:58228"/>
        <dbReference type="ChEBI" id="CHEBI:456216"/>
        <dbReference type="EC" id="6.3.4.16"/>
    </reaction>
</comment>
<dbReference type="Gene3D" id="3.40.50.20">
    <property type="match status" value="1"/>
</dbReference>
<gene>
    <name evidence="13" type="ORF">VT99_14061</name>
</gene>
<evidence type="ECO:0000259" key="12">
    <source>
        <dbReference type="PROSITE" id="PS50975"/>
    </source>
</evidence>
<reference evidence="13 14" key="1">
    <citation type="submission" date="2017-01" db="EMBL/GenBank/DDBJ databases">
        <title>The cable genome- insights into the physiology and evolution of filamentous bacteria capable of sulfide oxidation via long distance electron transfer.</title>
        <authorList>
            <person name="Schreiber L."/>
            <person name="Bjerg J.T."/>
            <person name="Boggild A."/>
            <person name="Van De Vossenberg J."/>
            <person name="Meysman F."/>
            <person name="Nielsen L.P."/>
            <person name="Schramm A."/>
            <person name="Kjeldsen K.U."/>
        </authorList>
    </citation>
    <scope>NUCLEOTIDE SEQUENCE [LARGE SCALE GENOMIC DNA]</scope>
    <source>
        <strain evidence="13">A2</strain>
    </source>
</reference>
<dbReference type="FunFam" id="1.10.1030.10:FF:000002">
    <property type="entry name" value="Carbamoyl-phosphate synthase large chain"/>
    <property type="match status" value="1"/>
</dbReference>
<dbReference type="AlphaFoldDB" id="A0A3S3QUW7"/>
<protein>
    <submittedName>
        <fullName evidence="13">Carbamoyl-phosphate synthase, large subunit</fullName>
        <ecNumber evidence="13">6.3.5.5</ecNumber>
    </submittedName>
</protein>
<dbReference type="Pfam" id="PF02786">
    <property type="entry name" value="CPSase_L_D2"/>
    <property type="match status" value="1"/>
</dbReference>
<keyword evidence="8" id="KW-0665">Pyrimidine biosynthesis</keyword>
<evidence type="ECO:0000256" key="2">
    <source>
        <dbReference type="ARBA" id="ARBA00022598"/>
    </source>
</evidence>
<dbReference type="InterPro" id="IPR005479">
    <property type="entry name" value="CPAse_ATP-bd"/>
</dbReference>
<dbReference type="GO" id="GO:0004088">
    <property type="term" value="F:carbamoyl-phosphate synthase (glutamine-hydrolyzing) activity"/>
    <property type="evidence" value="ECO:0007669"/>
    <property type="project" value="UniProtKB-EC"/>
</dbReference>
<organism evidence="13 14">
    <name type="scientific">Candidatus Electrothrix marina</name>
    <dbReference type="NCBI Taxonomy" id="1859130"/>
    <lineage>
        <taxon>Bacteria</taxon>
        <taxon>Pseudomonadati</taxon>
        <taxon>Thermodesulfobacteriota</taxon>
        <taxon>Desulfobulbia</taxon>
        <taxon>Desulfobulbales</taxon>
        <taxon>Desulfobulbaceae</taxon>
        <taxon>Candidatus Electrothrix</taxon>
    </lineage>
</organism>
<dbReference type="Pfam" id="PF25596">
    <property type="entry name" value="CPSase_L_D1"/>
    <property type="match status" value="1"/>
</dbReference>
<dbReference type="InterPro" id="IPR013815">
    <property type="entry name" value="ATP_grasp_subdomain_1"/>
</dbReference>
<dbReference type="FunFam" id="3.40.50.20:FF:000003">
    <property type="entry name" value="Carbamoyl-phosphate synthase large chain"/>
    <property type="match status" value="1"/>
</dbReference>
<evidence type="ECO:0000256" key="1">
    <source>
        <dbReference type="ARBA" id="ARBA00009799"/>
    </source>
</evidence>
<dbReference type="GO" id="GO:0006221">
    <property type="term" value="P:pyrimidine nucleotide biosynthetic process"/>
    <property type="evidence" value="ECO:0007669"/>
    <property type="project" value="UniProtKB-KW"/>
</dbReference>
<dbReference type="SMART" id="SM01096">
    <property type="entry name" value="CPSase_L_D3"/>
    <property type="match status" value="1"/>
</dbReference>
<sequence>FGFGFDGKDEMNDLHQDDLEQGLNVPNSKRFFFLFEAMRRGMSIERMFELSKIDPWYLRSMQQIVDMGLDIQQQGFAGLDADSLRTAKQYGFSDAQLGFMTGTSEDDIRQLRKEKEVLPVYKLVDTCAAEFESYTPYYYSCYDQENESLPSDRKKIIILGGGPNRIGQGIEFDYCCVHASFALEEIGVESIMVNSNPETVSTDYDTSDRLYFEPLTREDVLNIIELEKPDGVIVQFGGQTPLNLAVALDKAGVRIIGTSPDAIDRAEDRKRFQQLLQKLGLKQPENGTVSSLEEALKKVERIGYPVVMRPSYVLGGRDMKIVYNDQGLREFMARPTIKNSEHPVLLDRFLKDAVEVDVDAISDGKMTVIA</sequence>
<dbReference type="InterPro" id="IPR016185">
    <property type="entry name" value="PreATP-grasp_dom_sf"/>
</dbReference>
<evidence type="ECO:0000313" key="13">
    <source>
        <dbReference type="EMBL" id="RWX43105.1"/>
    </source>
</evidence>
<dbReference type="EMBL" id="MTKQ01000406">
    <property type="protein sequence ID" value="RWX43105.1"/>
    <property type="molecule type" value="Genomic_DNA"/>
</dbReference>
<dbReference type="InterPro" id="IPR005483">
    <property type="entry name" value="CPSase_dom"/>
</dbReference>
<dbReference type="InterPro" id="IPR011761">
    <property type="entry name" value="ATP-grasp"/>
</dbReference>
<dbReference type="GO" id="GO:0046872">
    <property type="term" value="F:metal ion binding"/>
    <property type="evidence" value="ECO:0007669"/>
    <property type="project" value="UniProtKB-KW"/>
</dbReference>
<keyword evidence="9" id="KW-0464">Manganese</keyword>
<name>A0A3S3QUW7_9BACT</name>
<dbReference type="PRINTS" id="PR00098">
    <property type="entry name" value="CPSASE"/>
</dbReference>
<feature type="non-terminal residue" evidence="13">
    <location>
        <position position="1"/>
    </location>
</feature>
<dbReference type="SUPFAM" id="SSF52440">
    <property type="entry name" value="PreATP-grasp domain"/>
    <property type="match status" value="1"/>
</dbReference>
<keyword evidence="4" id="KW-0677">Repeat</keyword>
<evidence type="ECO:0000256" key="10">
    <source>
        <dbReference type="ARBA" id="ARBA00047359"/>
    </source>
</evidence>
<dbReference type="GO" id="GO:0006541">
    <property type="term" value="P:glutamine metabolic process"/>
    <property type="evidence" value="ECO:0007669"/>
    <property type="project" value="TreeGrafter"/>
</dbReference>